<dbReference type="AlphaFoldDB" id="A0A1M6R065"/>
<keyword evidence="3" id="KW-1185">Reference proteome</keyword>
<evidence type="ECO:0000259" key="1">
    <source>
        <dbReference type="Pfam" id="PF04909"/>
    </source>
</evidence>
<gene>
    <name evidence="2" type="ORF">SAMN05720469_10365</name>
</gene>
<dbReference type="EMBL" id="FRAW01000003">
    <property type="protein sequence ID" value="SHK25872.1"/>
    <property type="molecule type" value="Genomic_DNA"/>
</dbReference>
<organism evidence="2 3">
    <name type="scientific">Fibrobacter intestinalis</name>
    <dbReference type="NCBI Taxonomy" id="28122"/>
    <lineage>
        <taxon>Bacteria</taxon>
        <taxon>Pseudomonadati</taxon>
        <taxon>Fibrobacterota</taxon>
        <taxon>Fibrobacteria</taxon>
        <taxon>Fibrobacterales</taxon>
        <taxon>Fibrobacteraceae</taxon>
        <taxon>Fibrobacter</taxon>
    </lineage>
</organism>
<evidence type="ECO:0000313" key="2">
    <source>
        <dbReference type="EMBL" id="SHK25872.1"/>
    </source>
</evidence>
<dbReference type="Gene3D" id="3.20.20.140">
    <property type="entry name" value="Metal-dependent hydrolases"/>
    <property type="match status" value="1"/>
</dbReference>
<protein>
    <submittedName>
        <fullName evidence="2">Predicted metal-dependent hydrolase, TIM-barrel fold</fullName>
    </submittedName>
</protein>
<dbReference type="SUPFAM" id="SSF51556">
    <property type="entry name" value="Metallo-dependent hydrolases"/>
    <property type="match status" value="1"/>
</dbReference>
<dbReference type="Pfam" id="PF04909">
    <property type="entry name" value="Amidohydro_2"/>
    <property type="match status" value="1"/>
</dbReference>
<sequence>MLFDFHVHMGQYFDDYYTPPRILRTLKSAGITHFAYSSTSAVVTDNPDFLLEERIAMNELSNGKAKPILWVTHDMLKRSRDLSLYMNERGGKICGLKIHGDSEKWMPTASDKCFRCVFDIARDLGLFVKVHTGEKNEWCNAGNFSHICKIYSDVPVILAHGRPLSPTIYVLMKNPNAYVDTSFMPHNQLRNLIHVARERGFIDRILFGTDTPIPGRYLKSSLPRHLRSRIAASKQIAGQDWNKISWENASRLLRSNRPSP</sequence>
<dbReference type="GO" id="GO:0016787">
    <property type="term" value="F:hydrolase activity"/>
    <property type="evidence" value="ECO:0007669"/>
    <property type="project" value="UniProtKB-KW"/>
</dbReference>
<feature type="domain" description="Amidohydrolase-related" evidence="1">
    <location>
        <begin position="92"/>
        <end position="254"/>
    </location>
</feature>
<accession>A0A1M6R065</accession>
<evidence type="ECO:0000313" key="3">
    <source>
        <dbReference type="Proteomes" id="UP000184275"/>
    </source>
</evidence>
<dbReference type="InterPro" id="IPR006680">
    <property type="entry name" value="Amidohydro-rel"/>
</dbReference>
<dbReference type="Proteomes" id="UP000184275">
    <property type="component" value="Unassembled WGS sequence"/>
</dbReference>
<keyword evidence="2" id="KW-0378">Hydrolase</keyword>
<dbReference type="RefSeq" id="WP_073302379.1">
    <property type="nucleotide sequence ID" value="NZ_FRAW01000003.1"/>
</dbReference>
<dbReference type="InterPro" id="IPR032466">
    <property type="entry name" value="Metal_Hydrolase"/>
</dbReference>
<reference evidence="3" key="1">
    <citation type="submission" date="2016-11" db="EMBL/GenBank/DDBJ databases">
        <authorList>
            <person name="Varghese N."/>
            <person name="Submissions S."/>
        </authorList>
    </citation>
    <scope>NUCLEOTIDE SEQUENCE [LARGE SCALE GENOMIC DNA]</scope>
    <source>
        <strain evidence="3">UWOS</strain>
    </source>
</reference>
<proteinExistence type="predicted"/>
<name>A0A1M6R065_9BACT</name>